<feature type="region of interest" description="Disordered" evidence="1">
    <location>
        <begin position="1"/>
        <end position="48"/>
    </location>
</feature>
<reference evidence="2 3" key="1">
    <citation type="submission" date="2019-01" db="EMBL/GenBank/DDBJ databases">
        <title>Sequencing of cultivated peanut Arachis hypogaea provides insights into genome evolution and oil improvement.</title>
        <authorList>
            <person name="Chen X."/>
        </authorList>
    </citation>
    <scope>NUCLEOTIDE SEQUENCE [LARGE SCALE GENOMIC DNA]</scope>
    <source>
        <strain evidence="3">cv. Fuhuasheng</strain>
        <tissue evidence="2">Leaves</tissue>
    </source>
</reference>
<sequence length="48" mass="5446">MVQPALPTGGASGLHPRRGRHHNQSSRSLRQQVGYHSPTPLRQNRQRH</sequence>
<organism evidence="2 3">
    <name type="scientific">Arachis hypogaea</name>
    <name type="common">Peanut</name>
    <dbReference type="NCBI Taxonomy" id="3818"/>
    <lineage>
        <taxon>Eukaryota</taxon>
        <taxon>Viridiplantae</taxon>
        <taxon>Streptophyta</taxon>
        <taxon>Embryophyta</taxon>
        <taxon>Tracheophyta</taxon>
        <taxon>Spermatophyta</taxon>
        <taxon>Magnoliopsida</taxon>
        <taxon>eudicotyledons</taxon>
        <taxon>Gunneridae</taxon>
        <taxon>Pentapetalae</taxon>
        <taxon>rosids</taxon>
        <taxon>fabids</taxon>
        <taxon>Fabales</taxon>
        <taxon>Fabaceae</taxon>
        <taxon>Papilionoideae</taxon>
        <taxon>50 kb inversion clade</taxon>
        <taxon>dalbergioids sensu lato</taxon>
        <taxon>Dalbergieae</taxon>
        <taxon>Pterocarpus clade</taxon>
        <taxon>Arachis</taxon>
    </lineage>
</organism>
<dbReference type="Proteomes" id="UP000289738">
    <property type="component" value="Unassembled WGS sequence"/>
</dbReference>
<evidence type="ECO:0000256" key="1">
    <source>
        <dbReference type="SAM" id="MobiDB-lite"/>
    </source>
</evidence>
<name>A0A444WTQ5_ARAHY</name>
<gene>
    <name evidence="2" type="ORF">Ahy_Scaffold1g106946</name>
</gene>
<feature type="compositionally biased region" description="Basic residues" evidence="1">
    <location>
        <begin position="15"/>
        <end position="24"/>
    </location>
</feature>
<protein>
    <submittedName>
        <fullName evidence="2">Uncharacterized protein</fullName>
    </submittedName>
</protein>
<evidence type="ECO:0000313" key="2">
    <source>
        <dbReference type="EMBL" id="RYQ80749.1"/>
    </source>
</evidence>
<accession>A0A444WTQ5</accession>
<dbReference type="AlphaFoldDB" id="A0A444WTQ5"/>
<dbReference type="EMBL" id="SDMP01000021">
    <property type="protein sequence ID" value="RYQ80749.1"/>
    <property type="molecule type" value="Genomic_DNA"/>
</dbReference>
<evidence type="ECO:0000313" key="3">
    <source>
        <dbReference type="Proteomes" id="UP000289738"/>
    </source>
</evidence>
<comment type="caution">
    <text evidence="2">The sequence shown here is derived from an EMBL/GenBank/DDBJ whole genome shotgun (WGS) entry which is preliminary data.</text>
</comment>
<keyword evidence="3" id="KW-1185">Reference proteome</keyword>
<proteinExistence type="predicted"/>